<feature type="compositionally biased region" description="Low complexity" evidence="1">
    <location>
        <begin position="14"/>
        <end position="29"/>
    </location>
</feature>
<dbReference type="KEGG" id="acae:HYG86_14960"/>
<evidence type="ECO:0000313" key="4">
    <source>
        <dbReference type="Proteomes" id="UP000516160"/>
    </source>
</evidence>
<organism evidence="3 4">
    <name type="scientific">Alkalicella caledoniensis</name>
    <dbReference type="NCBI Taxonomy" id="2731377"/>
    <lineage>
        <taxon>Bacteria</taxon>
        <taxon>Bacillati</taxon>
        <taxon>Bacillota</taxon>
        <taxon>Clostridia</taxon>
        <taxon>Eubacteriales</taxon>
        <taxon>Proteinivoracaceae</taxon>
        <taxon>Alkalicella</taxon>
    </lineage>
</organism>
<keyword evidence="2" id="KW-0812">Transmembrane</keyword>
<feature type="transmembrane region" description="Helical" evidence="2">
    <location>
        <begin position="249"/>
        <end position="273"/>
    </location>
</feature>
<evidence type="ECO:0000256" key="2">
    <source>
        <dbReference type="SAM" id="Phobius"/>
    </source>
</evidence>
<sequence length="384" mass="43225">MNPTTRQQYDGMRNSGSQGHGNSQSYGGSREARESDFNRARESARQRGREYSSISLDELFETIFRGAVDLGKTTIMGEKDYTDSLTLGGKLKIGLKGWFAVLLLIITFTGILAPITIPLLLKMVMISKGKVVGLVPILAGMVLYIPFMAMFVLFVGYSLDILYLYESQYVTYMVVLLVIAAVFLTMAYKSSYSFKGRSAKGAWSDRGLQNMAVSKKIGIASIFVMLYLIVHWLGSSLDSDIIFRFNTVIIFLAGVTLGPLFGLVTGLFCFVVLNFNLDYFFFSFYISNAVRVSVIGLFGGLITLDNTFDIFNKEVNQRHLMKIFIYIFLSIIADVAIVYISYNIYYSGYWDIGAQTLKFVFRDLIFLTIVTLPIIKAVRKWSKK</sequence>
<feature type="transmembrane region" description="Helical" evidence="2">
    <location>
        <begin position="359"/>
        <end position="378"/>
    </location>
</feature>
<feature type="transmembrane region" description="Helical" evidence="2">
    <location>
        <begin position="279"/>
        <end position="302"/>
    </location>
</feature>
<feature type="region of interest" description="Disordered" evidence="1">
    <location>
        <begin position="1"/>
        <end position="44"/>
    </location>
</feature>
<feature type="transmembrane region" description="Helical" evidence="2">
    <location>
        <begin position="133"/>
        <end position="157"/>
    </location>
</feature>
<dbReference type="EMBL" id="CP058559">
    <property type="protein sequence ID" value="QNO15974.1"/>
    <property type="molecule type" value="Genomic_DNA"/>
</dbReference>
<proteinExistence type="predicted"/>
<accession>A0A7G9WBB2</accession>
<evidence type="ECO:0000256" key="1">
    <source>
        <dbReference type="SAM" id="MobiDB-lite"/>
    </source>
</evidence>
<keyword evidence="4" id="KW-1185">Reference proteome</keyword>
<keyword evidence="2" id="KW-1133">Transmembrane helix</keyword>
<dbReference type="AlphaFoldDB" id="A0A7G9WBB2"/>
<reference evidence="3 4" key="1">
    <citation type="submission" date="2020-07" db="EMBL/GenBank/DDBJ databases">
        <title>Alkalicella. sp. LB2 genome.</title>
        <authorList>
            <person name="Postec A."/>
            <person name="Quemeneur M."/>
        </authorList>
    </citation>
    <scope>NUCLEOTIDE SEQUENCE [LARGE SCALE GENOMIC DNA]</scope>
    <source>
        <strain evidence="3 4">LB2</strain>
    </source>
</reference>
<keyword evidence="2" id="KW-0472">Membrane</keyword>
<evidence type="ECO:0000313" key="3">
    <source>
        <dbReference type="EMBL" id="QNO15974.1"/>
    </source>
</evidence>
<gene>
    <name evidence="3" type="ORF">HYG86_14960</name>
</gene>
<feature type="compositionally biased region" description="Basic and acidic residues" evidence="1">
    <location>
        <begin position="30"/>
        <end position="44"/>
    </location>
</feature>
<dbReference type="RefSeq" id="WP_213166373.1">
    <property type="nucleotide sequence ID" value="NZ_CP058559.1"/>
</dbReference>
<feature type="transmembrane region" description="Helical" evidence="2">
    <location>
        <begin position="323"/>
        <end position="347"/>
    </location>
</feature>
<feature type="transmembrane region" description="Helical" evidence="2">
    <location>
        <begin position="98"/>
        <end position="121"/>
    </location>
</feature>
<feature type="transmembrane region" description="Helical" evidence="2">
    <location>
        <begin position="217"/>
        <end position="237"/>
    </location>
</feature>
<name>A0A7G9WBB2_ALKCA</name>
<protein>
    <submittedName>
        <fullName evidence="3">Uncharacterized protein</fullName>
    </submittedName>
</protein>
<dbReference type="Proteomes" id="UP000516160">
    <property type="component" value="Chromosome"/>
</dbReference>
<feature type="transmembrane region" description="Helical" evidence="2">
    <location>
        <begin position="169"/>
        <end position="188"/>
    </location>
</feature>